<evidence type="ECO:0000256" key="4">
    <source>
        <dbReference type="ARBA" id="ARBA00022984"/>
    </source>
</evidence>
<feature type="active site" description="Nucleophile" evidence="6">
    <location>
        <position position="219"/>
    </location>
</feature>
<keyword evidence="5 6" id="KW-0961">Cell wall biogenesis/degradation</keyword>
<proteinExistence type="predicted"/>
<dbReference type="CDD" id="cd16913">
    <property type="entry name" value="YkuD_like"/>
    <property type="match status" value="1"/>
</dbReference>
<gene>
    <name evidence="10" type="ORF">HIJ39_07100</name>
</gene>
<feature type="domain" description="L,D-TPase catalytic" evidence="9">
    <location>
        <begin position="123"/>
        <end position="254"/>
    </location>
</feature>
<evidence type="ECO:0000256" key="8">
    <source>
        <dbReference type="SAM" id="SignalP"/>
    </source>
</evidence>
<feature type="compositionally biased region" description="Polar residues" evidence="7">
    <location>
        <begin position="278"/>
        <end position="288"/>
    </location>
</feature>
<comment type="caution">
    <text evidence="10">The sequence shown here is derived from an EMBL/GenBank/DDBJ whole genome shotgun (WGS) entry which is preliminary data.</text>
</comment>
<dbReference type="PANTHER" id="PTHR30582">
    <property type="entry name" value="L,D-TRANSPEPTIDASE"/>
    <property type="match status" value="1"/>
</dbReference>
<dbReference type="GO" id="GO:0008360">
    <property type="term" value="P:regulation of cell shape"/>
    <property type="evidence" value="ECO:0007669"/>
    <property type="project" value="UniProtKB-UniRule"/>
</dbReference>
<evidence type="ECO:0000256" key="1">
    <source>
        <dbReference type="ARBA" id="ARBA00004752"/>
    </source>
</evidence>
<evidence type="ECO:0000256" key="5">
    <source>
        <dbReference type="ARBA" id="ARBA00023316"/>
    </source>
</evidence>
<keyword evidence="8" id="KW-0732">Signal</keyword>
<dbReference type="GO" id="GO:0018104">
    <property type="term" value="P:peptidoglycan-protein cross-linking"/>
    <property type="evidence" value="ECO:0007669"/>
    <property type="project" value="TreeGrafter"/>
</dbReference>
<dbReference type="InterPro" id="IPR050979">
    <property type="entry name" value="LD-transpeptidase"/>
</dbReference>
<feature type="region of interest" description="Disordered" evidence="7">
    <location>
        <begin position="254"/>
        <end position="288"/>
    </location>
</feature>
<reference evidence="10 11" key="1">
    <citation type="submission" date="2020-04" db="EMBL/GenBank/DDBJ databases">
        <authorList>
            <person name="Zhang R."/>
            <person name="Schippers A."/>
        </authorList>
    </citation>
    <scope>NUCLEOTIDE SEQUENCE [LARGE SCALE GENOMIC DNA]</scope>
    <source>
        <strain evidence="10 11">DSM 109850</strain>
    </source>
</reference>
<dbReference type="PANTHER" id="PTHR30582:SF2">
    <property type="entry name" value="L,D-TRANSPEPTIDASE YCIB-RELATED"/>
    <property type="match status" value="1"/>
</dbReference>
<evidence type="ECO:0000313" key="10">
    <source>
        <dbReference type="EMBL" id="NMP22116.1"/>
    </source>
</evidence>
<dbReference type="EMBL" id="JABBVZ010000017">
    <property type="protein sequence ID" value="NMP22116.1"/>
    <property type="molecule type" value="Genomic_DNA"/>
</dbReference>
<organism evidence="10 11">
    <name type="scientific">Sulfobacillus harzensis</name>
    <dbReference type="NCBI Taxonomy" id="2729629"/>
    <lineage>
        <taxon>Bacteria</taxon>
        <taxon>Bacillati</taxon>
        <taxon>Bacillota</taxon>
        <taxon>Clostridia</taxon>
        <taxon>Eubacteriales</taxon>
        <taxon>Clostridiales Family XVII. Incertae Sedis</taxon>
        <taxon>Sulfobacillus</taxon>
    </lineage>
</organism>
<dbReference type="Proteomes" id="UP000533476">
    <property type="component" value="Unassembled WGS sequence"/>
</dbReference>
<dbReference type="RefSeq" id="WP_169098136.1">
    <property type="nucleotide sequence ID" value="NZ_JABBVZ010000017.1"/>
</dbReference>
<evidence type="ECO:0000313" key="11">
    <source>
        <dbReference type="Proteomes" id="UP000533476"/>
    </source>
</evidence>
<dbReference type="GO" id="GO:0005576">
    <property type="term" value="C:extracellular region"/>
    <property type="evidence" value="ECO:0007669"/>
    <property type="project" value="TreeGrafter"/>
</dbReference>
<dbReference type="GO" id="GO:0071555">
    <property type="term" value="P:cell wall organization"/>
    <property type="evidence" value="ECO:0007669"/>
    <property type="project" value="UniProtKB-UniRule"/>
</dbReference>
<protein>
    <submittedName>
        <fullName evidence="10">L,D-transpeptidase</fullName>
    </submittedName>
</protein>
<name>A0A7Y0L2K2_9FIRM</name>
<dbReference type="InterPro" id="IPR005490">
    <property type="entry name" value="LD_TPept_cat_dom"/>
</dbReference>
<evidence type="ECO:0000256" key="7">
    <source>
        <dbReference type="SAM" id="MobiDB-lite"/>
    </source>
</evidence>
<keyword evidence="4 6" id="KW-0573">Peptidoglycan synthesis</keyword>
<evidence type="ECO:0000259" key="9">
    <source>
        <dbReference type="PROSITE" id="PS52029"/>
    </source>
</evidence>
<feature type="signal peptide" evidence="8">
    <location>
        <begin position="1"/>
        <end position="25"/>
    </location>
</feature>
<dbReference type="GO" id="GO:0016740">
    <property type="term" value="F:transferase activity"/>
    <property type="evidence" value="ECO:0007669"/>
    <property type="project" value="UniProtKB-KW"/>
</dbReference>
<keyword evidence="3 6" id="KW-0133">Cell shape</keyword>
<evidence type="ECO:0000256" key="2">
    <source>
        <dbReference type="ARBA" id="ARBA00022679"/>
    </source>
</evidence>
<dbReference type="PROSITE" id="PS52029">
    <property type="entry name" value="LD_TPASE"/>
    <property type="match status" value="1"/>
</dbReference>
<evidence type="ECO:0000256" key="3">
    <source>
        <dbReference type="ARBA" id="ARBA00022960"/>
    </source>
</evidence>
<dbReference type="GO" id="GO:0071972">
    <property type="term" value="F:peptidoglycan L,D-transpeptidase activity"/>
    <property type="evidence" value="ECO:0007669"/>
    <property type="project" value="TreeGrafter"/>
</dbReference>
<comment type="pathway">
    <text evidence="1 6">Cell wall biogenesis; peptidoglycan biosynthesis.</text>
</comment>
<dbReference type="Pfam" id="PF03734">
    <property type="entry name" value="YkuD"/>
    <property type="match status" value="1"/>
</dbReference>
<dbReference type="AlphaFoldDB" id="A0A7Y0L2K2"/>
<feature type="active site" description="Proton donor/acceptor" evidence="6">
    <location>
        <position position="203"/>
    </location>
</feature>
<dbReference type="UniPathway" id="UPA00219"/>
<evidence type="ECO:0000256" key="6">
    <source>
        <dbReference type="PROSITE-ProRule" id="PRU01373"/>
    </source>
</evidence>
<sequence length="288" mass="31041">MNNQARLLWITLSALALLTISLSHPGPPHGDPAAMTAMEVRLGPVPHRVGIKEPVNLTTSRAVSADWVTRHLIISPATAVRVVAHGPHHFLIMPNPGWPEKSQVAIRIRGTATAEQLSIDDGRALVVNLSTQTLTAWENGHAVRTMAVSTGVAPRWSTPTGTFWIYRRVEDDHMVGGDPHSPDHWDVEHVPYAQYFNGAIAFHGAWWNHRFGRAVSHGCVQLPTATGPHGATGEPPEAEWLWHFADIGTPVIVEGQTPQPQSVSARAPLPYPAPPNGSGPTSAKSSAS</sequence>
<feature type="chain" id="PRO_5039474489" evidence="8">
    <location>
        <begin position="26"/>
        <end position="288"/>
    </location>
</feature>
<dbReference type="InterPro" id="IPR038063">
    <property type="entry name" value="Transpep_catalytic_dom"/>
</dbReference>
<dbReference type="Gene3D" id="2.40.440.10">
    <property type="entry name" value="L,D-transpeptidase catalytic domain-like"/>
    <property type="match status" value="1"/>
</dbReference>
<dbReference type="SUPFAM" id="SSF141523">
    <property type="entry name" value="L,D-transpeptidase catalytic domain-like"/>
    <property type="match status" value="1"/>
</dbReference>
<keyword evidence="2" id="KW-0808">Transferase</keyword>
<accession>A0A7Y0L2K2</accession>
<keyword evidence="11" id="KW-1185">Reference proteome</keyword>